<sequence length="260" mass="29466">MKAQQITAVQDKACCQKTGNRPLQPGSGQVACFKETGPCRRYSCEESGQCKMPLEKNQKTEAVWPVPPARLNRFDEAAAKVWGIRGQNGARQHETKKEEAGSGDRDKPGSQYQKNAGGKRSDGPCCEPEQGIEQQYISGENQHGMQHAKDGKARQAAAEPARERRTFLICSPELDLYPPTEDEGKKQEELCLQQQLHQKNCDPVDAICWQIQGGLHRECHERQIDRRNTEQSDSPYHVYCLIAFRLHWAMISIERLLNMY</sequence>
<comment type="caution">
    <text evidence="2">The sequence shown here is derived from an EMBL/GenBank/DDBJ whole genome shotgun (WGS) entry which is preliminary data.</text>
</comment>
<evidence type="ECO:0000313" key="3">
    <source>
        <dbReference type="Proteomes" id="UP001380822"/>
    </source>
</evidence>
<evidence type="ECO:0000313" key="2">
    <source>
        <dbReference type="EMBL" id="MEH0096229.1"/>
    </source>
</evidence>
<organism evidence="2 3">
    <name type="scientific">Pannonibacter anstelovis</name>
    <dbReference type="NCBI Taxonomy" id="3121537"/>
    <lineage>
        <taxon>Bacteria</taxon>
        <taxon>Pseudomonadati</taxon>
        <taxon>Pseudomonadota</taxon>
        <taxon>Alphaproteobacteria</taxon>
        <taxon>Hyphomicrobiales</taxon>
        <taxon>Stappiaceae</taxon>
        <taxon>Pannonibacter</taxon>
    </lineage>
</organism>
<accession>A0ABU7ZLY6</accession>
<dbReference type="RefSeq" id="WP_334251252.1">
    <property type="nucleotide sequence ID" value="NZ_JBAKBE010000004.1"/>
</dbReference>
<proteinExistence type="predicted"/>
<protein>
    <submittedName>
        <fullName evidence="2">Uncharacterized protein</fullName>
    </submittedName>
</protein>
<dbReference type="EMBL" id="JBAKBE010000004">
    <property type="protein sequence ID" value="MEH0096229.1"/>
    <property type="molecule type" value="Genomic_DNA"/>
</dbReference>
<name>A0ABU7ZLY6_9HYPH</name>
<feature type="compositionally biased region" description="Basic and acidic residues" evidence="1">
    <location>
        <begin position="91"/>
        <end position="108"/>
    </location>
</feature>
<evidence type="ECO:0000256" key="1">
    <source>
        <dbReference type="SAM" id="MobiDB-lite"/>
    </source>
</evidence>
<feature type="region of interest" description="Disordered" evidence="1">
    <location>
        <begin position="84"/>
        <end position="129"/>
    </location>
</feature>
<dbReference type="Proteomes" id="UP001380822">
    <property type="component" value="Unassembled WGS sequence"/>
</dbReference>
<keyword evidence="3" id="KW-1185">Reference proteome</keyword>
<gene>
    <name evidence="2" type="ORF">V6L76_08190</name>
</gene>
<reference evidence="2 3" key="1">
    <citation type="submission" date="2024-02" db="EMBL/GenBank/DDBJ databases">
        <title>A new putative Pannonibacter species isolated from two cases of bloodstream infections in paediatric patients.</title>
        <authorList>
            <person name="Castellana S."/>
            <person name="De Laurentiis V."/>
            <person name="Grassi M."/>
            <person name="De Leonardis F."/>
            <person name="Mosca A."/>
            <person name="De Carlo C."/>
            <person name="Sparapano E."/>
            <person name="Ronga L."/>
            <person name="Santacroce L."/>
            <person name="Chironna M."/>
            <person name="De Robertis A."/>
            <person name="Bianco A."/>
            <person name="Del Sambro L."/>
            <person name="Capozzi L."/>
            <person name="Parisi A."/>
        </authorList>
    </citation>
    <scope>NUCLEOTIDE SEQUENCE [LARGE SCALE GENOMIC DNA]</scope>
    <source>
        <strain evidence="2 3">Pt2</strain>
    </source>
</reference>